<dbReference type="Proteomes" id="UP000054928">
    <property type="component" value="Unassembled WGS sequence"/>
</dbReference>
<protein>
    <submittedName>
        <fullName evidence="3">Mannose-binding lectin</fullName>
    </submittedName>
</protein>
<dbReference type="InterPro" id="IPR036404">
    <property type="entry name" value="Jacalin-like_lectin_dom_sf"/>
</dbReference>
<keyword evidence="3" id="KW-0430">Lectin</keyword>
<accession>A0A0P1AZT8</accession>
<dbReference type="Gene3D" id="2.100.10.30">
    <property type="entry name" value="Jacalin-like lectin domain"/>
    <property type="match status" value="1"/>
</dbReference>
<dbReference type="GO" id="GO:0030246">
    <property type="term" value="F:carbohydrate binding"/>
    <property type="evidence" value="ECO:0007669"/>
    <property type="project" value="UniProtKB-KW"/>
</dbReference>
<evidence type="ECO:0000313" key="3">
    <source>
        <dbReference type="EMBL" id="CEG46486.1"/>
    </source>
</evidence>
<evidence type="ECO:0000256" key="1">
    <source>
        <dbReference type="SAM" id="MobiDB-lite"/>
    </source>
</evidence>
<dbReference type="SUPFAM" id="SSF51101">
    <property type="entry name" value="Mannose-binding lectins"/>
    <property type="match status" value="1"/>
</dbReference>
<evidence type="ECO:0000256" key="2">
    <source>
        <dbReference type="SAM" id="SignalP"/>
    </source>
</evidence>
<feature type="signal peptide" evidence="2">
    <location>
        <begin position="1"/>
        <end position="19"/>
    </location>
</feature>
<feature type="region of interest" description="Disordered" evidence="1">
    <location>
        <begin position="75"/>
        <end position="94"/>
    </location>
</feature>
<proteinExistence type="predicted"/>
<reference evidence="4" key="1">
    <citation type="submission" date="2014-09" db="EMBL/GenBank/DDBJ databases">
        <authorList>
            <person name="Sharma Rahul"/>
            <person name="Thines Marco"/>
        </authorList>
    </citation>
    <scope>NUCLEOTIDE SEQUENCE [LARGE SCALE GENOMIC DNA]</scope>
</reference>
<dbReference type="OrthoDB" id="107091at2759"/>
<dbReference type="GeneID" id="36397941"/>
<keyword evidence="2" id="KW-0732">Signal</keyword>
<dbReference type="RefSeq" id="XP_024582855.1">
    <property type="nucleotide sequence ID" value="XM_024717348.1"/>
</dbReference>
<dbReference type="AlphaFoldDB" id="A0A0P1AZT8"/>
<sequence length="94" mass="10333">MKLFFPFVSALALVEGVYQFPDDFPTCPVVGGPHGKEFNDAIKIEDGQKVKSITICHGHRVDGIGISFVPPNGMSQDPFHERSGNSHFRQIGAY</sequence>
<keyword evidence="4" id="KW-1185">Reference proteome</keyword>
<evidence type="ECO:0000313" key="4">
    <source>
        <dbReference type="Proteomes" id="UP000054928"/>
    </source>
</evidence>
<feature type="chain" id="PRO_5006059075" evidence="2">
    <location>
        <begin position="20"/>
        <end position="94"/>
    </location>
</feature>
<dbReference type="EMBL" id="CCYD01002047">
    <property type="protein sequence ID" value="CEG46486.1"/>
    <property type="molecule type" value="Genomic_DNA"/>
</dbReference>
<name>A0A0P1AZT8_PLAHL</name>
<organism evidence="3 4">
    <name type="scientific">Plasmopara halstedii</name>
    <name type="common">Downy mildew of sunflower</name>
    <dbReference type="NCBI Taxonomy" id="4781"/>
    <lineage>
        <taxon>Eukaryota</taxon>
        <taxon>Sar</taxon>
        <taxon>Stramenopiles</taxon>
        <taxon>Oomycota</taxon>
        <taxon>Peronosporomycetes</taxon>
        <taxon>Peronosporales</taxon>
        <taxon>Peronosporaceae</taxon>
        <taxon>Plasmopara</taxon>
    </lineage>
</organism>